<evidence type="ECO:0008006" key="3">
    <source>
        <dbReference type="Google" id="ProtNLM"/>
    </source>
</evidence>
<dbReference type="EMBL" id="MTQA01000309">
    <property type="protein sequence ID" value="PNP61232.1"/>
    <property type="molecule type" value="Genomic_DNA"/>
</dbReference>
<name>A0A2K0UTZ7_GIBNY</name>
<sequence>MKPILKDFEPLVLADNNLKSHLIEFSKRDLTYDKDSLNAFLRILNVYRSEKDYVHFHGNPFQGKKRCMINAWYHIEPGTRKADFPSWSWTGWKGAIKMTSYENPDHDLKLVTEAEGPILLDEYMTARNGNPPQEIKPAIELTGKMTTLSFELIKWGSESILRNRDTNEPTIQDGPWAILPITTDITCYSFLYLDNEALTGLYQFKLPVIVLEFGTKSQDHNIIILVLREKGDHFERVGLITSRDAFKYGNKEKDNQPKPTVYKDKGRSWMTRALIPKPQDPIWEQELKKETIVLK</sequence>
<keyword evidence="2" id="KW-1185">Reference proteome</keyword>
<dbReference type="AlphaFoldDB" id="A0A2K0UTZ7"/>
<dbReference type="Proteomes" id="UP000236664">
    <property type="component" value="Unassembled WGS sequence"/>
</dbReference>
<accession>A0A2K0UTZ7</accession>
<protein>
    <recommendedName>
        <fullName evidence="3">Heterokaryon incompatibility domain-containing protein</fullName>
    </recommendedName>
</protein>
<comment type="caution">
    <text evidence="1">The sequence shown here is derived from an EMBL/GenBank/DDBJ whole genome shotgun (WGS) entry which is preliminary data.</text>
</comment>
<dbReference type="PANTHER" id="PTHR33112">
    <property type="entry name" value="DOMAIN PROTEIN, PUTATIVE-RELATED"/>
    <property type="match status" value="1"/>
</dbReference>
<reference evidence="1 2" key="1">
    <citation type="submission" date="2017-06" db="EMBL/GenBank/DDBJ databases">
        <title>Genome of Fusarium nygamai isolate CS10214.</title>
        <authorList>
            <person name="Gardiner D.M."/>
            <person name="Obanor F."/>
            <person name="Kazan K."/>
        </authorList>
    </citation>
    <scope>NUCLEOTIDE SEQUENCE [LARGE SCALE GENOMIC DNA]</scope>
    <source>
        <strain evidence="1 2">CS10214</strain>
    </source>
</reference>
<dbReference type="OrthoDB" id="5428863at2759"/>
<evidence type="ECO:0000313" key="1">
    <source>
        <dbReference type="EMBL" id="PNP61232.1"/>
    </source>
</evidence>
<evidence type="ECO:0000313" key="2">
    <source>
        <dbReference type="Proteomes" id="UP000236664"/>
    </source>
</evidence>
<dbReference type="STRING" id="42673.A0A2K0UTZ7"/>
<organism evidence="1 2">
    <name type="scientific">Gibberella nygamai</name>
    <name type="common">Bean root rot disease fungus</name>
    <name type="synonym">Fusarium nygamai</name>
    <dbReference type="NCBI Taxonomy" id="42673"/>
    <lineage>
        <taxon>Eukaryota</taxon>
        <taxon>Fungi</taxon>
        <taxon>Dikarya</taxon>
        <taxon>Ascomycota</taxon>
        <taxon>Pezizomycotina</taxon>
        <taxon>Sordariomycetes</taxon>
        <taxon>Hypocreomycetidae</taxon>
        <taxon>Hypocreales</taxon>
        <taxon>Nectriaceae</taxon>
        <taxon>Fusarium</taxon>
        <taxon>Fusarium fujikuroi species complex</taxon>
    </lineage>
</organism>
<proteinExistence type="predicted"/>
<dbReference type="PANTHER" id="PTHR33112:SF1">
    <property type="entry name" value="HETEROKARYON INCOMPATIBILITY DOMAIN-CONTAINING PROTEIN"/>
    <property type="match status" value="1"/>
</dbReference>
<gene>
    <name evidence="1" type="ORF">FNYG_14036</name>
</gene>